<gene>
    <name evidence="4" type="ORF">UFOPK2602_01654</name>
    <name evidence="5" type="ORF">UFOPK2806_01339</name>
    <name evidence="6" type="ORF">UFOPK3417_01267</name>
    <name evidence="7" type="ORF">UFOPK4306_02128</name>
</gene>
<feature type="transmembrane region" description="Helical" evidence="2">
    <location>
        <begin position="109"/>
        <end position="127"/>
    </location>
</feature>
<feature type="region of interest" description="Disordered" evidence="1">
    <location>
        <begin position="835"/>
        <end position="873"/>
    </location>
</feature>
<feature type="region of interest" description="Disordered" evidence="1">
    <location>
        <begin position="1"/>
        <end position="24"/>
    </location>
</feature>
<keyword evidence="2" id="KW-0812">Transmembrane</keyword>
<feature type="transmembrane region" description="Helical" evidence="2">
    <location>
        <begin position="371"/>
        <end position="389"/>
    </location>
</feature>
<proteinExistence type="predicted"/>
<dbReference type="EMBL" id="CAEZXX010000127">
    <property type="protein sequence ID" value="CAB4719821.1"/>
    <property type="molecule type" value="Genomic_DNA"/>
</dbReference>
<accession>A0A6J6R7C8</accession>
<feature type="transmembrane region" description="Helical" evidence="2">
    <location>
        <begin position="42"/>
        <end position="61"/>
    </location>
</feature>
<evidence type="ECO:0000313" key="6">
    <source>
        <dbReference type="EMBL" id="CAB4879909.1"/>
    </source>
</evidence>
<dbReference type="InterPro" id="IPR018776">
    <property type="entry name" value="Membrane_prot_PTPS-rel_domain"/>
</dbReference>
<feature type="transmembrane region" description="Helical" evidence="2">
    <location>
        <begin position="166"/>
        <end position="183"/>
    </location>
</feature>
<organism evidence="4">
    <name type="scientific">freshwater metagenome</name>
    <dbReference type="NCBI Taxonomy" id="449393"/>
    <lineage>
        <taxon>unclassified sequences</taxon>
        <taxon>metagenomes</taxon>
        <taxon>ecological metagenomes</taxon>
    </lineage>
</organism>
<evidence type="ECO:0000313" key="7">
    <source>
        <dbReference type="EMBL" id="CAB5067619.1"/>
    </source>
</evidence>
<name>A0A6J6R7C8_9ZZZZ</name>
<feature type="domain" description="Membrane protein 6-pyruvoyl-tetrahydropterin synthase-related" evidence="3">
    <location>
        <begin position="110"/>
        <end position="387"/>
    </location>
</feature>
<dbReference type="EMBL" id="CAFBLR010000126">
    <property type="protein sequence ID" value="CAB4879909.1"/>
    <property type="molecule type" value="Genomic_DNA"/>
</dbReference>
<evidence type="ECO:0000313" key="4">
    <source>
        <dbReference type="EMBL" id="CAB4719821.1"/>
    </source>
</evidence>
<evidence type="ECO:0000313" key="5">
    <source>
        <dbReference type="EMBL" id="CAB4756281.1"/>
    </source>
</evidence>
<keyword evidence="2" id="KW-1133">Transmembrane helix</keyword>
<reference evidence="4" key="1">
    <citation type="submission" date="2020-05" db="EMBL/GenBank/DDBJ databases">
        <authorList>
            <person name="Chiriac C."/>
            <person name="Salcher M."/>
            <person name="Ghai R."/>
            <person name="Kavagutti S V."/>
        </authorList>
    </citation>
    <scope>NUCLEOTIDE SEQUENCE</scope>
</reference>
<dbReference type="EMBL" id="CAFBQP010000107">
    <property type="protein sequence ID" value="CAB5067619.1"/>
    <property type="molecule type" value="Genomic_DNA"/>
</dbReference>
<protein>
    <submittedName>
        <fullName evidence="4">Unannotated protein</fullName>
    </submittedName>
</protein>
<dbReference type="Pfam" id="PF10131">
    <property type="entry name" value="PTPS_related"/>
    <property type="match status" value="1"/>
</dbReference>
<feature type="transmembrane region" description="Helical" evidence="2">
    <location>
        <begin position="134"/>
        <end position="154"/>
    </location>
</feature>
<evidence type="ECO:0000256" key="2">
    <source>
        <dbReference type="SAM" id="Phobius"/>
    </source>
</evidence>
<feature type="transmembrane region" description="Helical" evidence="2">
    <location>
        <begin position="195"/>
        <end position="215"/>
    </location>
</feature>
<sequence>MTDHMEPLPEPDAEETVGQPPDTGVEVHLPDWKHNLGLIRRIATIAAVVGTSLFAVIQVHIEKVFLNNTPTGGDMGAHVWAPAFLRDHLLPSLRLQGWSMDWYAGLPVYRFYMLPPALLVAFINGLFHVPYGIAFKLVAVLGVCTLPLNAWLFGRFAKMPWPVPEFLAVAAVLFLFDENFSIYGGNVASTMAGEFSFSIALSLALLGFGLLARGLREGRGLGAAALVLALAAVSHGIVAIFVGLGAVTLMLLWADRKRWKWSLATLGTFGLLVAWWILPFKLTAHYMTNMKYEPYNGPWWKFFNPQSPQMTVFLLLFALIGFGASILRRNRAGAFLGVSCVTWVVLVVAAHKPLPLVGDLFWNYRGLPFFFLLRYLLAMIGVAETIRFLTRAWALNRIAGSSVEPESHEELGSTLTTAPDVPIREQLDRLEGARVRVQGMALLVVGLLSLGWVGFAIDRLPFERQVYQDGKWVHQWGFIKGPVVNDGVDSDGWAAYNFDGYEGRENWNEYRAVLQASKDVGSKRGCGRALWEHQSDKYGNYGTPMALMLLPFWTDGCIGSMEGLFFEASGTTPYHFLTASAASENASDPVRKLRYDKNNIDLAVAYMRNLGVRYYYAFTPTMVEKASKRSDLVEVSVSGPWHIYEIKDWALVVPLDAEPVVVRERSGDARERWLEIGVSYFQHPSDWKGLLVADGPKVWQRIDVVPDEARSGDDRVDVLTTRTPYAARPAAPFVIDPATVRLGQSSIEFDVPESAIGRPVLVRVSYFPNWRAHGAKGPYRAAPNFMVVVPTDTHVRLSYGYSALDLGSYSLTLVGVGLLVFFWRRRKVNFDLVETDAVPPDPAGSDEGSYPEPDADAGVFGNDGSPALATPAG</sequence>
<feature type="transmembrane region" description="Helical" evidence="2">
    <location>
        <begin position="806"/>
        <end position="823"/>
    </location>
</feature>
<feature type="transmembrane region" description="Helical" evidence="2">
    <location>
        <begin position="439"/>
        <end position="457"/>
    </location>
</feature>
<dbReference type="EMBL" id="CAEZYY010000016">
    <property type="protein sequence ID" value="CAB4756281.1"/>
    <property type="molecule type" value="Genomic_DNA"/>
</dbReference>
<evidence type="ECO:0000256" key="1">
    <source>
        <dbReference type="SAM" id="MobiDB-lite"/>
    </source>
</evidence>
<feature type="transmembrane region" description="Helical" evidence="2">
    <location>
        <begin position="310"/>
        <end position="327"/>
    </location>
</feature>
<feature type="transmembrane region" description="Helical" evidence="2">
    <location>
        <begin position="221"/>
        <end position="254"/>
    </location>
</feature>
<keyword evidence="2" id="KW-0472">Membrane</keyword>
<dbReference type="AlphaFoldDB" id="A0A6J6R7C8"/>
<evidence type="ECO:0000259" key="3">
    <source>
        <dbReference type="Pfam" id="PF10131"/>
    </source>
</evidence>
<feature type="transmembrane region" description="Helical" evidence="2">
    <location>
        <begin position="334"/>
        <end position="351"/>
    </location>
</feature>
<feature type="transmembrane region" description="Helical" evidence="2">
    <location>
        <begin position="261"/>
        <end position="278"/>
    </location>
</feature>